<dbReference type="SUPFAM" id="SSF46785">
    <property type="entry name" value="Winged helix' DNA-binding domain"/>
    <property type="match status" value="1"/>
</dbReference>
<comment type="caution">
    <text evidence="7">The sequence shown here is derived from an EMBL/GenBank/DDBJ whole genome shotgun (WGS) entry which is preliminary data.</text>
</comment>
<evidence type="ECO:0000256" key="3">
    <source>
        <dbReference type="ARBA" id="ARBA00023125"/>
    </source>
</evidence>
<dbReference type="Proteomes" id="UP000320209">
    <property type="component" value="Unassembled WGS sequence"/>
</dbReference>
<accession>A0A543A1M9</accession>
<dbReference type="Gene3D" id="1.10.10.10">
    <property type="entry name" value="Winged helix-like DNA-binding domain superfamily/Winged helix DNA-binding domain"/>
    <property type="match status" value="1"/>
</dbReference>
<reference evidence="7 8" key="1">
    <citation type="submission" date="2019-06" db="EMBL/GenBank/DDBJ databases">
        <title>Sequencing the genomes of 1000 actinobacteria strains.</title>
        <authorList>
            <person name="Klenk H.-P."/>
        </authorList>
    </citation>
    <scope>NUCLEOTIDE SEQUENCE [LARGE SCALE GENOMIC DNA]</scope>
    <source>
        <strain evidence="7 8">DSM 25218</strain>
    </source>
</reference>
<organism evidence="7 8">
    <name type="scientific">Nocardioides albertanoniae</name>
    <dbReference type="NCBI Taxonomy" id="1175486"/>
    <lineage>
        <taxon>Bacteria</taxon>
        <taxon>Bacillati</taxon>
        <taxon>Actinomycetota</taxon>
        <taxon>Actinomycetes</taxon>
        <taxon>Propionibacteriales</taxon>
        <taxon>Nocardioidaceae</taxon>
        <taxon>Nocardioides</taxon>
    </lineage>
</organism>
<comment type="similarity">
    <text evidence="1">Belongs to the LysR transcriptional regulatory family.</text>
</comment>
<dbReference type="InterPro" id="IPR036390">
    <property type="entry name" value="WH_DNA-bd_sf"/>
</dbReference>
<keyword evidence="4" id="KW-0804">Transcription</keyword>
<evidence type="ECO:0000256" key="4">
    <source>
        <dbReference type="ARBA" id="ARBA00023163"/>
    </source>
</evidence>
<dbReference type="PROSITE" id="PS50931">
    <property type="entry name" value="HTH_LYSR"/>
    <property type="match status" value="1"/>
</dbReference>
<evidence type="ECO:0000259" key="6">
    <source>
        <dbReference type="PROSITE" id="PS50931"/>
    </source>
</evidence>
<dbReference type="Pfam" id="PF00126">
    <property type="entry name" value="HTH_1"/>
    <property type="match status" value="1"/>
</dbReference>
<protein>
    <submittedName>
        <fullName evidence="7">Regulatory helix-turn-helix LysR family protein</fullName>
    </submittedName>
</protein>
<dbReference type="InterPro" id="IPR000847">
    <property type="entry name" value="LysR_HTH_N"/>
</dbReference>
<evidence type="ECO:0000256" key="1">
    <source>
        <dbReference type="ARBA" id="ARBA00009437"/>
    </source>
</evidence>
<evidence type="ECO:0000256" key="5">
    <source>
        <dbReference type="SAM" id="MobiDB-lite"/>
    </source>
</evidence>
<dbReference type="CDD" id="cd00090">
    <property type="entry name" value="HTH_ARSR"/>
    <property type="match status" value="1"/>
</dbReference>
<dbReference type="InterPro" id="IPR011991">
    <property type="entry name" value="ArsR-like_HTH"/>
</dbReference>
<feature type="region of interest" description="Disordered" evidence="5">
    <location>
        <begin position="181"/>
        <end position="230"/>
    </location>
</feature>
<dbReference type="GO" id="GO:0003700">
    <property type="term" value="F:DNA-binding transcription factor activity"/>
    <property type="evidence" value="ECO:0007669"/>
    <property type="project" value="InterPro"/>
</dbReference>
<dbReference type="InterPro" id="IPR036388">
    <property type="entry name" value="WH-like_DNA-bd_sf"/>
</dbReference>
<dbReference type="PANTHER" id="PTHR30346">
    <property type="entry name" value="TRANSCRIPTIONAL DUAL REGULATOR HCAR-RELATED"/>
    <property type="match status" value="1"/>
</dbReference>
<dbReference type="PRINTS" id="PR00039">
    <property type="entry name" value="HTHLYSR"/>
</dbReference>
<keyword evidence="8" id="KW-1185">Reference proteome</keyword>
<feature type="compositionally biased region" description="Basic and acidic residues" evidence="5">
    <location>
        <begin position="210"/>
        <end position="224"/>
    </location>
</feature>
<evidence type="ECO:0000256" key="2">
    <source>
        <dbReference type="ARBA" id="ARBA00023015"/>
    </source>
</evidence>
<evidence type="ECO:0000313" key="8">
    <source>
        <dbReference type="Proteomes" id="UP000320209"/>
    </source>
</evidence>
<dbReference type="AlphaFoldDB" id="A0A543A1M9"/>
<dbReference type="FunFam" id="1.10.10.10:FF:000001">
    <property type="entry name" value="LysR family transcriptional regulator"/>
    <property type="match status" value="1"/>
</dbReference>
<sequence length="314" mass="33322">MASKDDPAWTYVPATWDALRAIRHPVRVDLLLHLRGFAAVADEMSVSEAAVELGVDQPLLSRRLRALERELGVELLDRSRRQIALTQAGVALLPRARHLIDQADHLLRSVRRFDRERFVVAVPAGCDPALLARLVALVEEAGVGVRLAGAGEEMPDSAAWTVEPCDPDAATWVTALGAATAPGTTPTRASLGSLRPRRSTEATPVLALPRDLDDPGGRLPRAADRAGIGPGTLRRTSHQIAAAEVIAGRATLLCARHEAETYGLVWSPLLDPVLRGHRLVEQPPLPGPLVAGAVREQALALLGACLGATEGGVG</sequence>
<dbReference type="EMBL" id="VFOV01000001">
    <property type="protein sequence ID" value="TQL66491.1"/>
    <property type="molecule type" value="Genomic_DNA"/>
</dbReference>
<evidence type="ECO:0000313" key="7">
    <source>
        <dbReference type="EMBL" id="TQL66491.1"/>
    </source>
</evidence>
<keyword evidence="3" id="KW-0238">DNA-binding</keyword>
<dbReference type="GO" id="GO:0003677">
    <property type="term" value="F:DNA binding"/>
    <property type="evidence" value="ECO:0007669"/>
    <property type="project" value="UniProtKB-KW"/>
</dbReference>
<dbReference type="GO" id="GO:0032993">
    <property type="term" value="C:protein-DNA complex"/>
    <property type="evidence" value="ECO:0007669"/>
    <property type="project" value="TreeGrafter"/>
</dbReference>
<dbReference type="PANTHER" id="PTHR30346:SF0">
    <property type="entry name" value="HCA OPERON TRANSCRIPTIONAL ACTIVATOR HCAR"/>
    <property type="match status" value="1"/>
</dbReference>
<keyword evidence="2" id="KW-0805">Transcription regulation</keyword>
<gene>
    <name evidence="7" type="ORF">FB381_0353</name>
</gene>
<name>A0A543A1M9_9ACTN</name>
<proteinExistence type="inferred from homology"/>
<feature type="domain" description="HTH lysR-type" evidence="6">
    <location>
        <begin position="33"/>
        <end position="86"/>
    </location>
</feature>